<reference evidence="1 2" key="1">
    <citation type="journal article" date="2021" name="BMC Genomics">
        <title>Datura genome reveals duplications of psychoactive alkaloid biosynthetic genes and high mutation rate following tissue culture.</title>
        <authorList>
            <person name="Rajewski A."/>
            <person name="Carter-House D."/>
            <person name="Stajich J."/>
            <person name="Litt A."/>
        </authorList>
    </citation>
    <scope>NUCLEOTIDE SEQUENCE [LARGE SCALE GENOMIC DNA]</scope>
    <source>
        <strain evidence="1">AR-01</strain>
    </source>
</reference>
<dbReference type="Proteomes" id="UP000823775">
    <property type="component" value="Unassembled WGS sequence"/>
</dbReference>
<comment type="caution">
    <text evidence="1">The sequence shown here is derived from an EMBL/GenBank/DDBJ whole genome shotgun (WGS) entry which is preliminary data.</text>
</comment>
<organism evidence="1 2">
    <name type="scientific">Datura stramonium</name>
    <name type="common">Jimsonweed</name>
    <name type="synonym">Common thornapple</name>
    <dbReference type="NCBI Taxonomy" id="4076"/>
    <lineage>
        <taxon>Eukaryota</taxon>
        <taxon>Viridiplantae</taxon>
        <taxon>Streptophyta</taxon>
        <taxon>Embryophyta</taxon>
        <taxon>Tracheophyta</taxon>
        <taxon>Spermatophyta</taxon>
        <taxon>Magnoliopsida</taxon>
        <taxon>eudicotyledons</taxon>
        <taxon>Gunneridae</taxon>
        <taxon>Pentapetalae</taxon>
        <taxon>asterids</taxon>
        <taxon>lamiids</taxon>
        <taxon>Solanales</taxon>
        <taxon>Solanaceae</taxon>
        <taxon>Solanoideae</taxon>
        <taxon>Datureae</taxon>
        <taxon>Datura</taxon>
    </lineage>
</organism>
<protein>
    <submittedName>
        <fullName evidence="1">Uncharacterized protein</fullName>
    </submittedName>
</protein>
<gene>
    <name evidence="1" type="ORF">HAX54_010477</name>
</gene>
<name>A0ABS8RX03_DATST</name>
<accession>A0ABS8RX03</accession>
<keyword evidence="2" id="KW-1185">Reference proteome</keyword>
<dbReference type="EMBL" id="JACEIK010000158">
    <property type="protein sequence ID" value="MCD7451262.1"/>
    <property type="molecule type" value="Genomic_DNA"/>
</dbReference>
<feature type="non-terminal residue" evidence="1">
    <location>
        <position position="1"/>
    </location>
</feature>
<sequence>EVHVPILVGINVETYATKKYDLEKSKDESRYELKLHKPIPKVFKPNGQTARATETSTKLAGEELVYQASPIHTFTLSTYGAAATQPEGESAEISSAMP</sequence>
<proteinExistence type="predicted"/>
<evidence type="ECO:0000313" key="1">
    <source>
        <dbReference type="EMBL" id="MCD7451262.1"/>
    </source>
</evidence>
<evidence type="ECO:0000313" key="2">
    <source>
        <dbReference type="Proteomes" id="UP000823775"/>
    </source>
</evidence>